<protein>
    <submittedName>
        <fullName evidence="5">TauD/TfdA family dioxygenase</fullName>
    </submittedName>
</protein>
<sequence length="363" mass="41372">MEAVETSQKAHEDNQKIVPRLAPAAWSAATLKKDQRWIFKLSQQDITELEAALAYTKMQNRAVPGITKEDFPLPQLARKLEDIRAELETGFGVALVQGLPVEKYTKADAGVIYWGIGTHLGRFAPQNAFGDVLGHVYDLGKNPRVDMNARGYQSNRMLPFHTDAADVVGLLCLRPAKAGGLSSIASSVTIHNEIAARRPDLLALLYGTYAYDRRGEEGPGEKPYTMAPIYTIHKGKLYNRFIRNYIESAQRFPEVPRLTAPQIEALDLFDELTRDPRFRFDMDFAPGDMQFLNNYVVLHSRTEYEDYPETDRKRHLLRLWLFTPGMSDIPPIYKERHQILKTWETNPRPPIYDVNEIMGVTNH</sequence>
<accession>A0A934WAL5</accession>
<dbReference type="Pfam" id="PF02668">
    <property type="entry name" value="TauD"/>
    <property type="match status" value="1"/>
</dbReference>
<dbReference type="InterPro" id="IPR042098">
    <property type="entry name" value="TauD-like_sf"/>
</dbReference>
<dbReference type="EMBL" id="JAEPBG010000049">
    <property type="protein sequence ID" value="MBK4739314.1"/>
    <property type="molecule type" value="Genomic_DNA"/>
</dbReference>
<name>A0A934WAL5_9BURK</name>
<keyword evidence="2" id="KW-0560">Oxidoreductase</keyword>
<dbReference type="RefSeq" id="WP_200598680.1">
    <property type="nucleotide sequence ID" value="NZ_JAEPBG010000049.1"/>
</dbReference>
<dbReference type="Proteomes" id="UP000622890">
    <property type="component" value="Unassembled WGS sequence"/>
</dbReference>
<dbReference type="GO" id="GO:0016706">
    <property type="term" value="F:2-oxoglutarate-dependent dioxygenase activity"/>
    <property type="evidence" value="ECO:0007669"/>
    <property type="project" value="UniProtKB-ARBA"/>
</dbReference>
<dbReference type="GO" id="GO:0017000">
    <property type="term" value="P:antibiotic biosynthetic process"/>
    <property type="evidence" value="ECO:0007669"/>
    <property type="project" value="UniProtKB-KW"/>
</dbReference>
<comment type="cofactor">
    <cofactor evidence="1">
        <name>Fe(2+)</name>
        <dbReference type="ChEBI" id="CHEBI:29033"/>
    </cofactor>
</comment>
<evidence type="ECO:0000256" key="1">
    <source>
        <dbReference type="ARBA" id="ARBA00001954"/>
    </source>
</evidence>
<keyword evidence="6" id="KW-1185">Reference proteome</keyword>
<dbReference type="InterPro" id="IPR050411">
    <property type="entry name" value="AlphaKG_dependent_hydroxylases"/>
</dbReference>
<dbReference type="AlphaFoldDB" id="A0A934WAL5"/>
<keyword evidence="5" id="KW-0223">Dioxygenase</keyword>
<dbReference type="PANTHER" id="PTHR10696:SF56">
    <property type="entry name" value="TAUD_TFDA-LIKE DOMAIN-CONTAINING PROTEIN"/>
    <property type="match status" value="1"/>
</dbReference>
<gene>
    <name evidence="5" type="ORF">JJB74_32405</name>
</gene>
<keyword evidence="3" id="KW-0045">Antibiotic biosynthesis</keyword>
<proteinExistence type="predicted"/>
<comment type="caution">
    <text evidence="5">The sequence shown here is derived from an EMBL/GenBank/DDBJ whole genome shotgun (WGS) entry which is preliminary data.</text>
</comment>
<reference evidence="5" key="1">
    <citation type="submission" date="2021-01" db="EMBL/GenBank/DDBJ databases">
        <title>Genome sequence of strain Noviherbaspirillum sp. DKR-6.</title>
        <authorList>
            <person name="Chaudhary D.K."/>
        </authorList>
    </citation>
    <scope>NUCLEOTIDE SEQUENCE</scope>
    <source>
        <strain evidence="5">DKR-6</strain>
    </source>
</reference>
<evidence type="ECO:0000256" key="2">
    <source>
        <dbReference type="ARBA" id="ARBA00023002"/>
    </source>
</evidence>
<dbReference type="InterPro" id="IPR003819">
    <property type="entry name" value="TauD/TfdA-like"/>
</dbReference>
<organism evidence="5 6">
    <name type="scientific">Noviherbaspirillum pedocola</name>
    <dbReference type="NCBI Taxonomy" id="2801341"/>
    <lineage>
        <taxon>Bacteria</taxon>
        <taxon>Pseudomonadati</taxon>
        <taxon>Pseudomonadota</taxon>
        <taxon>Betaproteobacteria</taxon>
        <taxon>Burkholderiales</taxon>
        <taxon>Oxalobacteraceae</taxon>
        <taxon>Noviherbaspirillum</taxon>
    </lineage>
</organism>
<evidence type="ECO:0000256" key="3">
    <source>
        <dbReference type="ARBA" id="ARBA00023194"/>
    </source>
</evidence>
<feature type="domain" description="TauD/TfdA-like" evidence="4">
    <location>
        <begin position="64"/>
        <end position="320"/>
    </location>
</feature>
<dbReference type="SUPFAM" id="SSF51197">
    <property type="entry name" value="Clavaminate synthase-like"/>
    <property type="match status" value="1"/>
</dbReference>
<dbReference type="PANTHER" id="PTHR10696">
    <property type="entry name" value="GAMMA-BUTYROBETAINE HYDROXYLASE-RELATED"/>
    <property type="match status" value="1"/>
</dbReference>
<evidence type="ECO:0000313" key="5">
    <source>
        <dbReference type="EMBL" id="MBK4739314.1"/>
    </source>
</evidence>
<evidence type="ECO:0000259" key="4">
    <source>
        <dbReference type="Pfam" id="PF02668"/>
    </source>
</evidence>
<evidence type="ECO:0000313" key="6">
    <source>
        <dbReference type="Proteomes" id="UP000622890"/>
    </source>
</evidence>
<dbReference type="Gene3D" id="3.60.130.10">
    <property type="entry name" value="Clavaminate synthase-like"/>
    <property type="match status" value="1"/>
</dbReference>